<evidence type="ECO:0000313" key="8">
    <source>
        <dbReference type="EMBL" id="KIW59461.1"/>
    </source>
</evidence>
<dbReference type="AlphaFoldDB" id="A0A0D2C3S7"/>
<dbReference type="EMBL" id="KN847318">
    <property type="protein sequence ID" value="KIW59461.1"/>
    <property type="molecule type" value="Genomic_DNA"/>
</dbReference>
<dbReference type="FunFam" id="3.40.605.10:FF:000007">
    <property type="entry name" value="NAD/NADP-dependent betaine aldehyde dehydrogenase"/>
    <property type="match status" value="1"/>
</dbReference>
<comment type="catalytic activity">
    <reaction evidence="4">
        <text>an aldehyde + NAD(+) + H2O = a carboxylate + NADH + 2 H(+)</text>
        <dbReference type="Rhea" id="RHEA:16185"/>
        <dbReference type="ChEBI" id="CHEBI:15377"/>
        <dbReference type="ChEBI" id="CHEBI:15378"/>
        <dbReference type="ChEBI" id="CHEBI:17478"/>
        <dbReference type="ChEBI" id="CHEBI:29067"/>
        <dbReference type="ChEBI" id="CHEBI:57540"/>
        <dbReference type="ChEBI" id="CHEBI:57945"/>
        <dbReference type="EC" id="1.2.1.3"/>
    </reaction>
</comment>
<dbReference type="Pfam" id="PF00171">
    <property type="entry name" value="Aldedh"/>
    <property type="match status" value="1"/>
</dbReference>
<dbReference type="Gene3D" id="3.40.309.10">
    <property type="entry name" value="Aldehyde Dehydrogenase, Chain A, domain 2"/>
    <property type="match status" value="1"/>
</dbReference>
<dbReference type="GO" id="GO:0004029">
    <property type="term" value="F:aldehyde dehydrogenase (NAD+) activity"/>
    <property type="evidence" value="ECO:0007669"/>
    <property type="project" value="UniProtKB-EC"/>
</dbReference>
<gene>
    <name evidence="8" type="ORF">PV05_03908</name>
</gene>
<dbReference type="HOGENOM" id="CLU_005391_0_2_1"/>
<protein>
    <recommendedName>
        <fullName evidence="3">aldehyde dehydrogenase (NAD(+))</fullName>
        <ecNumber evidence="3">1.2.1.3</ecNumber>
    </recommendedName>
</protein>
<dbReference type="InterPro" id="IPR016161">
    <property type="entry name" value="Ald_DH/histidinol_DH"/>
</dbReference>
<evidence type="ECO:0000256" key="6">
    <source>
        <dbReference type="RuleBase" id="RU003345"/>
    </source>
</evidence>
<keyword evidence="9" id="KW-1185">Reference proteome</keyword>
<evidence type="ECO:0000256" key="4">
    <source>
        <dbReference type="ARBA" id="ARBA00049194"/>
    </source>
</evidence>
<dbReference type="GeneID" id="25325816"/>
<dbReference type="InterPro" id="IPR029510">
    <property type="entry name" value="Ald_DH_CS_GLU"/>
</dbReference>
<dbReference type="RefSeq" id="XP_013320045.1">
    <property type="nucleotide sequence ID" value="XM_013464591.1"/>
</dbReference>
<dbReference type="InterPro" id="IPR016160">
    <property type="entry name" value="Ald_DH_CS_CYS"/>
</dbReference>
<evidence type="ECO:0000256" key="2">
    <source>
        <dbReference type="ARBA" id="ARBA00023002"/>
    </source>
</evidence>
<dbReference type="OrthoDB" id="310895at2759"/>
<dbReference type="PROSITE" id="PS00070">
    <property type="entry name" value="ALDEHYDE_DEHYDR_CYS"/>
    <property type="match status" value="1"/>
</dbReference>
<dbReference type="EC" id="1.2.1.3" evidence="3"/>
<organism evidence="8 9">
    <name type="scientific">Exophiala xenobiotica</name>
    <dbReference type="NCBI Taxonomy" id="348802"/>
    <lineage>
        <taxon>Eukaryota</taxon>
        <taxon>Fungi</taxon>
        <taxon>Dikarya</taxon>
        <taxon>Ascomycota</taxon>
        <taxon>Pezizomycotina</taxon>
        <taxon>Eurotiomycetes</taxon>
        <taxon>Chaetothyriomycetidae</taxon>
        <taxon>Chaetothyriales</taxon>
        <taxon>Herpotrichiellaceae</taxon>
        <taxon>Exophiala</taxon>
    </lineage>
</organism>
<feature type="active site" evidence="5">
    <location>
        <position position="248"/>
    </location>
</feature>
<dbReference type="Gene3D" id="3.40.605.10">
    <property type="entry name" value="Aldehyde Dehydrogenase, Chain A, domain 1"/>
    <property type="match status" value="1"/>
</dbReference>
<dbReference type="PROSITE" id="PS00687">
    <property type="entry name" value="ALDEHYDE_DEHYDR_GLU"/>
    <property type="match status" value="1"/>
</dbReference>
<feature type="domain" description="Aldehyde dehydrogenase" evidence="7">
    <location>
        <begin position="22"/>
        <end position="473"/>
    </location>
</feature>
<evidence type="ECO:0000256" key="3">
    <source>
        <dbReference type="ARBA" id="ARBA00024226"/>
    </source>
</evidence>
<proteinExistence type="inferred from homology"/>
<dbReference type="PANTHER" id="PTHR11699">
    <property type="entry name" value="ALDEHYDE DEHYDROGENASE-RELATED"/>
    <property type="match status" value="1"/>
</dbReference>
<dbReference type="InterPro" id="IPR016162">
    <property type="entry name" value="Ald_DH_N"/>
</dbReference>
<dbReference type="InterPro" id="IPR015590">
    <property type="entry name" value="Aldehyde_DH_dom"/>
</dbReference>
<sequence length="489" mass="52592">MAPEYDLYINGKECKGGSGYEDALNPYTEQPWAKIAQASAGDVQDAVQAAETAFESWSKVPGVQRAKLMHKLADLIEQEAETLSKIETSDNGKIRRETKSQMFFAARNYRFFAGMADKLVGETKPLDNPQAFDFTTREPIGVCALITPWNSPIAILTNKLAPCLAAGNTCVIKPSEFTTASTLYFVKSCVERAGFPPGVVNVVAGKADVGQALVTHPAIGRISFTGSVNIGRVIARQASQNIVPVTLELGGKSANIILDDAELDRAIPGSVAGIFAASGQTCIAGSRLLVHRSVYDDVLDGILERIKSIRFGDPQDMTTDIGPVAHGGQWEAIHRHIEKAEKDGAKLLAGGRTESEKMDGLFVAPTVFADVDPKSDLAQNEVFGPVLALIPFDSDDEAVRIANGTKFGLAAGVWTSNIRRAHNLAGRLNAGQVWVNTYRSSAAMAPFGGFGQSGYGKERGTEALLEYTRLKNVMIDLSEVVRDPFTIKL</sequence>
<comment type="similarity">
    <text evidence="1 6">Belongs to the aldehyde dehydrogenase family.</text>
</comment>
<keyword evidence="2 6" id="KW-0560">Oxidoreductase</keyword>
<reference evidence="8 9" key="1">
    <citation type="submission" date="2015-01" db="EMBL/GenBank/DDBJ databases">
        <title>The Genome Sequence of Exophiala xenobiotica CBS118157.</title>
        <authorList>
            <consortium name="The Broad Institute Genomics Platform"/>
            <person name="Cuomo C."/>
            <person name="de Hoog S."/>
            <person name="Gorbushina A."/>
            <person name="Stielow B."/>
            <person name="Teixiera M."/>
            <person name="Abouelleil A."/>
            <person name="Chapman S.B."/>
            <person name="Priest M."/>
            <person name="Young S.K."/>
            <person name="Wortman J."/>
            <person name="Nusbaum C."/>
            <person name="Birren B."/>
        </authorList>
    </citation>
    <scope>NUCLEOTIDE SEQUENCE [LARGE SCALE GENOMIC DNA]</scope>
    <source>
        <strain evidence="8 9">CBS 118157</strain>
    </source>
</reference>
<evidence type="ECO:0000259" key="7">
    <source>
        <dbReference type="Pfam" id="PF00171"/>
    </source>
</evidence>
<dbReference type="FunFam" id="3.40.309.10:FF:000012">
    <property type="entry name" value="Betaine aldehyde dehydrogenase"/>
    <property type="match status" value="1"/>
</dbReference>
<evidence type="ECO:0000256" key="5">
    <source>
        <dbReference type="PROSITE-ProRule" id="PRU10007"/>
    </source>
</evidence>
<name>A0A0D2C3S7_9EURO</name>
<evidence type="ECO:0000256" key="1">
    <source>
        <dbReference type="ARBA" id="ARBA00009986"/>
    </source>
</evidence>
<dbReference type="SUPFAM" id="SSF53720">
    <property type="entry name" value="ALDH-like"/>
    <property type="match status" value="1"/>
</dbReference>
<dbReference type="STRING" id="348802.A0A0D2C3S7"/>
<dbReference type="Proteomes" id="UP000054342">
    <property type="component" value="Unassembled WGS sequence"/>
</dbReference>
<dbReference type="CDD" id="cd07114">
    <property type="entry name" value="ALDH_DhaS"/>
    <property type="match status" value="1"/>
</dbReference>
<accession>A0A0D2C3S7</accession>
<dbReference type="InterPro" id="IPR016163">
    <property type="entry name" value="Ald_DH_C"/>
</dbReference>
<evidence type="ECO:0000313" key="9">
    <source>
        <dbReference type="Proteomes" id="UP000054342"/>
    </source>
</evidence>